<comment type="caution">
    <text evidence="2">The sequence shown here is derived from an EMBL/GenBank/DDBJ whole genome shotgun (WGS) entry which is preliminary data.</text>
</comment>
<keyword evidence="3" id="KW-1185">Reference proteome</keyword>
<sequence>MTSDRRREAGRRAHQGAPAPQMEILPPLREWAHANDCRLWEQTAAQHGPLIAITISSGDDWWELDDLARDVAGALQDRPPAERGLWVRHGRFTVIPREHLDGIVAALAGVGSLSRLTVRAVPDAANCTHASCRRRRGQPPLPAQAITRPSSVRPASSLVPTLSLAEVMDQHRLLNINGMGVSDARNKTMRQRHEEIATGRDELASREDRVMETAAWLADNIGPVQTPNYSSYRLKHLLERSPGGWYVTNGEFFAAALIVGYPHRNDGPDMLFGMSALDIRRLDGEAR</sequence>
<feature type="compositionally biased region" description="Basic and acidic residues" evidence="1">
    <location>
        <begin position="1"/>
        <end position="11"/>
    </location>
</feature>
<organism evidence="2 3">
    <name type="scientific">Catellatospora chokoriensis</name>
    <dbReference type="NCBI Taxonomy" id="310353"/>
    <lineage>
        <taxon>Bacteria</taxon>
        <taxon>Bacillati</taxon>
        <taxon>Actinomycetota</taxon>
        <taxon>Actinomycetes</taxon>
        <taxon>Micromonosporales</taxon>
        <taxon>Micromonosporaceae</taxon>
        <taxon>Catellatospora</taxon>
    </lineage>
</organism>
<dbReference type="Proteomes" id="UP000619293">
    <property type="component" value="Unassembled WGS sequence"/>
</dbReference>
<feature type="region of interest" description="Disordered" evidence="1">
    <location>
        <begin position="133"/>
        <end position="152"/>
    </location>
</feature>
<dbReference type="RefSeq" id="WP_203736689.1">
    <property type="nucleotide sequence ID" value="NZ_BAAALB010000019.1"/>
</dbReference>
<dbReference type="EMBL" id="BONG01000075">
    <property type="protein sequence ID" value="GIF93888.1"/>
    <property type="molecule type" value="Genomic_DNA"/>
</dbReference>
<proteinExistence type="predicted"/>
<dbReference type="AlphaFoldDB" id="A0A8J3KBU7"/>
<protein>
    <submittedName>
        <fullName evidence="2">Uncharacterized protein</fullName>
    </submittedName>
</protein>
<evidence type="ECO:0000313" key="3">
    <source>
        <dbReference type="Proteomes" id="UP000619293"/>
    </source>
</evidence>
<reference evidence="2 3" key="1">
    <citation type="submission" date="2021-01" db="EMBL/GenBank/DDBJ databases">
        <title>Whole genome shotgun sequence of Catellatospora chokoriensis NBRC 107358.</title>
        <authorList>
            <person name="Komaki H."/>
            <person name="Tamura T."/>
        </authorList>
    </citation>
    <scope>NUCLEOTIDE SEQUENCE [LARGE SCALE GENOMIC DNA]</scope>
    <source>
        <strain evidence="2 3">NBRC 107358</strain>
    </source>
</reference>
<name>A0A8J3KBU7_9ACTN</name>
<feature type="region of interest" description="Disordered" evidence="1">
    <location>
        <begin position="1"/>
        <end position="21"/>
    </location>
</feature>
<evidence type="ECO:0000313" key="2">
    <source>
        <dbReference type="EMBL" id="GIF93888.1"/>
    </source>
</evidence>
<accession>A0A8J3KBU7</accession>
<evidence type="ECO:0000256" key="1">
    <source>
        <dbReference type="SAM" id="MobiDB-lite"/>
    </source>
</evidence>
<gene>
    <name evidence="2" type="ORF">Cch02nite_73320</name>
</gene>